<dbReference type="SUPFAM" id="SSF55874">
    <property type="entry name" value="ATPase domain of HSP90 chaperone/DNA topoisomerase II/histidine kinase"/>
    <property type="match status" value="1"/>
</dbReference>
<keyword evidence="1" id="KW-0418">Kinase</keyword>
<gene>
    <name evidence="3" type="ORF">HV056_17065</name>
</gene>
<evidence type="ECO:0000259" key="2">
    <source>
        <dbReference type="Pfam" id="PF13581"/>
    </source>
</evidence>
<proteinExistence type="predicted"/>
<keyword evidence="1" id="KW-0723">Serine/threonine-protein kinase</keyword>
<dbReference type="EMBL" id="JABXRP010000001">
    <property type="protein sequence ID" value="MBA8078236.1"/>
    <property type="molecule type" value="Genomic_DNA"/>
</dbReference>
<dbReference type="InterPro" id="IPR003594">
    <property type="entry name" value="HATPase_dom"/>
</dbReference>
<feature type="domain" description="Histidine kinase/HSP90-like ATPase" evidence="2">
    <location>
        <begin position="9"/>
        <end position="133"/>
    </location>
</feature>
<name>A0A7W3DGB8_ENTAS</name>
<evidence type="ECO:0000313" key="3">
    <source>
        <dbReference type="EMBL" id="MBA8078236.1"/>
    </source>
</evidence>
<organism evidence="3 4">
    <name type="scientific">Enterobacter asburiae</name>
    <dbReference type="NCBI Taxonomy" id="61645"/>
    <lineage>
        <taxon>Bacteria</taxon>
        <taxon>Pseudomonadati</taxon>
        <taxon>Pseudomonadota</taxon>
        <taxon>Gammaproteobacteria</taxon>
        <taxon>Enterobacterales</taxon>
        <taxon>Enterobacteriaceae</taxon>
        <taxon>Enterobacter</taxon>
        <taxon>Enterobacter cloacae complex</taxon>
    </lineage>
</organism>
<keyword evidence="3" id="KW-0547">Nucleotide-binding</keyword>
<sequence>MPTPEHAEFPAELGSLMPLAGWLGDRLSALAVDDEWRFALDLAVCEVATNIIRHALHEDASRTFSVEFDIRDHNVRVVFTDAGDAFPLERLEAARRDRFCEISPLLESGRGLMLILLSVDRFSVERKADKKNIAALEKKISV</sequence>
<dbReference type="GO" id="GO:0004674">
    <property type="term" value="F:protein serine/threonine kinase activity"/>
    <property type="evidence" value="ECO:0007669"/>
    <property type="project" value="UniProtKB-KW"/>
</dbReference>
<dbReference type="InterPro" id="IPR050267">
    <property type="entry name" value="Anti-sigma-factor_SerPK"/>
</dbReference>
<evidence type="ECO:0000313" key="4">
    <source>
        <dbReference type="Proteomes" id="UP000533461"/>
    </source>
</evidence>
<accession>A0A7W3DGB8</accession>
<dbReference type="InterPro" id="IPR036890">
    <property type="entry name" value="HATPase_C_sf"/>
</dbReference>
<keyword evidence="1" id="KW-0808">Transferase</keyword>
<dbReference type="PANTHER" id="PTHR35526:SF3">
    <property type="entry name" value="ANTI-SIGMA-F FACTOR RSBW"/>
    <property type="match status" value="1"/>
</dbReference>
<evidence type="ECO:0000256" key="1">
    <source>
        <dbReference type="ARBA" id="ARBA00022527"/>
    </source>
</evidence>
<keyword evidence="3" id="KW-0067">ATP-binding</keyword>
<reference evidence="3 4" key="1">
    <citation type="submission" date="2020-06" db="EMBL/GenBank/DDBJ databases">
        <title>REHAB project genomes.</title>
        <authorList>
            <person name="Shaw L.P."/>
        </authorList>
    </citation>
    <scope>NUCLEOTIDE SEQUENCE [LARGE SCALE GENOMIC DNA]</scope>
    <source>
        <strain evidence="3 4">RHBSTW-00074</strain>
    </source>
</reference>
<dbReference type="AlphaFoldDB" id="A0A7W3DGB8"/>
<dbReference type="GO" id="GO:0005524">
    <property type="term" value="F:ATP binding"/>
    <property type="evidence" value="ECO:0007669"/>
    <property type="project" value="UniProtKB-KW"/>
</dbReference>
<dbReference type="Pfam" id="PF13581">
    <property type="entry name" value="HATPase_c_2"/>
    <property type="match status" value="1"/>
</dbReference>
<protein>
    <submittedName>
        <fullName evidence="3">ATP-binding protein</fullName>
    </submittedName>
</protein>
<dbReference type="RefSeq" id="WP_064672560.1">
    <property type="nucleotide sequence ID" value="NZ_AP026886.1"/>
</dbReference>
<dbReference type="PANTHER" id="PTHR35526">
    <property type="entry name" value="ANTI-SIGMA-F FACTOR RSBW-RELATED"/>
    <property type="match status" value="1"/>
</dbReference>
<comment type="caution">
    <text evidence="3">The sequence shown here is derived from an EMBL/GenBank/DDBJ whole genome shotgun (WGS) entry which is preliminary data.</text>
</comment>
<dbReference type="CDD" id="cd16936">
    <property type="entry name" value="HATPase_RsbW-like"/>
    <property type="match status" value="1"/>
</dbReference>
<dbReference type="Proteomes" id="UP000533461">
    <property type="component" value="Unassembled WGS sequence"/>
</dbReference>
<dbReference type="Gene3D" id="3.30.565.10">
    <property type="entry name" value="Histidine kinase-like ATPase, C-terminal domain"/>
    <property type="match status" value="1"/>
</dbReference>